<dbReference type="Gene3D" id="3.90.79.10">
    <property type="entry name" value="Nucleoside Triphosphate Pyrophosphohydrolase"/>
    <property type="match status" value="1"/>
</dbReference>
<reference evidence="2" key="1">
    <citation type="submission" date="2018-06" db="EMBL/GenBank/DDBJ databases">
        <authorList>
            <person name="Zhirakovskaya E."/>
        </authorList>
    </citation>
    <scope>NUCLEOTIDE SEQUENCE</scope>
</reference>
<dbReference type="SUPFAM" id="SSF55811">
    <property type="entry name" value="Nudix"/>
    <property type="match status" value="1"/>
</dbReference>
<proteinExistence type="predicted"/>
<sequence length="146" mass="16747">MGYMEKREVVTAFLRFENRILLLKRSNKVATYKGFWSGVSGYLDEDALCQARQEISEETGLADEQISFVCDGEPLNVPAPELDTCWEVHPFLFDVVDPDLVTLNWENEGFQWVKAEDIHGMETVPLLLKTLARCLERERGGGNRRH</sequence>
<accession>A0A3B1A8E7</accession>
<protein>
    <recommendedName>
        <fullName evidence="1">Nudix hydrolase domain-containing protein</fullName>
    </recommendedName>
</protein>
<organism evidence="2">
    <name type="scientific">hydrothermal vent metagenome</name>
    <dbReference type="NCBI Taxonomy" id="652676"/>
    <lineage>
        <taxon>unclassified sequences</taxon>
        <taxon>metagenomes</taxon>
        <taxon>ecological metagenomes</taxon>
    </lineage>
</organism>
<dbReference type="PROSITE" id="PS51462">
    <property type="entry name" value="NUDIX"/>
    <property type="match status" value="1"/>
</dbReference>
<feature type="domain" description="Nudix hydrolase" evidence="1">
    <location>
        <begin position="5"/>
        <end position="136"/>
    </location>
</feature>
<gene>
    <name evidence="2" type="ORF">MNBD_GAMMA18-1963</name>
</gene>
<dbReference type="InterPro" id="IPR015797">
    <property type="entry name" value="NUDIX_hydrolase-like_dom_sf"/>
</dbReference>
<evidence type="ECO:0000259" key="1">
    <source>
        <dbReference type="PROSITE" id="PS51462"/>
    </source>
</evidence>
<evidence type="ECO:0000313" key="2">
    <source>
        <dbReference type="EMBL" id="VAW89096.1"/>
    </source>
</evidence>
<dbReference type="InterPro" id="IPR000086">
    <property type="entry name" value="NUDIX_hydrolase_dom"/>
</dbReference>
<dbReference type="AlphaFoldDB" id="A0A3B1A8E7"/>
<dbReference type="Pfam" id="PF00293">
    <property type="entry name" value="NUDIX"/>
    <property type="match status" value="1"/>
</dbReference>
<name>A0A3B1A8E7_9ZZZZ</name>
<dbReference type="EMBL" id="UOFP01000253">
    <property type="protein sequence ID" value="VAW89096.1"/>
    <property type="molecule type" value="Genomic_DNA"/>
</dbReference>